<protein>
    <submittedName>
        <fullName evidence="2">Uncharacterized protein</fullName>
    </submittedName>
</protein>
<reference evidence="1" key="2">
    <citation type="journal article" date="2016" name="Mol. Ecol.">
        <title>Population genomics of the filarial nematode parasite Wuchereria bancrofti from mosquitoes.</title>
        <authorList>
            <person name="Small S.T."/>
            <person name="Reimer L.J."/>
            <person name="Tisch D.J."/>
            <person name="King C.L."/>
            <person name="Christensen B.M."/>
            <person name="Siba P.M."/>
            <person name="Kazura J.W."/>
            <person name="Serre D."/>
            <person name="Zimmerman P.A."/>
        </authorList>
    </citation>
    <scope>NUCLEOTIDE SEQUENCE</scope>
    <source>
        <strain evidence="1">pt0022</strain>
    </source>
</reference>
<dbReference type="WBParaSite" id="mrna-Wban_00719">
    <property type="protein sequence ID" value="mrna-Wban_00719"/>
    <property type="gene ID" value="Wban_00719"/>
</dbReference>
<dbReference type="Proteomes" id="UP000093561">
    <property type="component" value="Unassembled WGS sequence"/>
</dbReference>
<reference evidence="1" key="1">
    <citation type="submission" date="2015-03" db="EMBL/GenBank/DDBJ databases">
        <title>Wuchereria bancrofti Genome Sequencing Papua New Guinea Strain.</title>
        <authorList>
            <person name="Small S.T."/>
            <person name="Serre D."/>
            <person name="Zimmerman P.A."/>
        </authorList>
    </citation>
    <scope>NUCLEOTIDE SEQUENCE [LARGE SCALE GENOMIC DNA]</scope>
    <source>
        <strain evidence="1">pt0022</strain>
    </source>
</reference>
<proteinExistence type="predicted"/>
<sequence length="182" mass="21109">MRSTFKTTAVELNEVRYMACVSSLDDSRIYITLQISLYKKIKLVRCNENDPAIVSMRWFENFLKYIVVSERLYASAAPTPLGWKIVSDQPMAVFSARHIFVVCLLLRVHMFFETISNEVFIKQPHFVHLQQLYLSVIEHLSCYHQNTRITLTTLENGVNTSILRIITLNQNAVLLPYCVIAY</sequence>
<evidence type="ECO:0000313" key="1">
    <source>
        <dbReference type="Proteomes" id="UP000093561"/>
    </source>
</evidence>
<organism evidence="1 2">
    <name type="scientific">Wuchereria bancrofti</name>
    <dbReference type="NCBI Taxonomy" id="6293"/>
    <lineage>
        <taxon>Eukaryota</taxon>
        <taxon>Metazoa</taxon>
        <taxon>Ecdysozoa</taxon>
        <taxon>Nematoda</taxon>
        <taxon>Chromadorea</taxon>
        <taxon>Rhabditida</taxon>
        <taxon>Spirurina</taxon>
        <taxon>Spiruromorpha</taxon>
        <taxon>Filarioidea</taxon>
        <taxon>Onchocercidae</taxon>
        <taxon>Wuchereria</taxon>
    </lineage>
</organism>
<dbReference type="AlphaFoldDB" id="A0AAF5RT84"/>
<accession>A0AAF5RT84</accession>
<evidence type="ECO:0000313" key="2">
    <source>
        <dbReference type="WBParaSite" id="mrna-Wban_00719"/>
    </source>
</evidence>
<name>A0AAF5RT84_WUCBA</name>
<reference evidence="2" key="3">
    <citation type="submission" date="2024-02" db="UniProtKB">
        <authorList>
            <consortium name="WormBaseParasite"/>
        </authorList>
    </citation>
    <scope>IDENTIFICATION</scope>
    <source>
        <strain evidence="2">pt0022</strain>
    </source>
</reference>